<accession>A0A846HCJ8</accession>
<gene>
    <name evidence="1" type="ORF">PI95_017965</name>
</gene>
<dbReference type="Proteomes" id="UP000031549">
    <property type="component" value="Unassembled WGS sequence"/>
</dbReference>
<protein>
    <submittedName>
        <fullName evidence="1">DUF937 domain-containing protein</fullName>
    </submittedName>
</protein>
<sequence>MGLFDQIIGAVANPNQQGNIGQIGNIINTVQQLSNSTGADSNTMQSVFSIVGGQVRSALQHKRDTEGNEAAEAVVNQFGGTSPNPSAVASLFSSGMQQQVAEMVAQRTGLNANMIQQLLPMLVPVVLNVLKSGANTRNPQGGGNPVLNSFLDADNDGDVDIADAMQMATRYMGR</sequence>
<dbReference type="Pfam" id="PF06078">
    <property type="entry name" value="DUF937"/>
    <property type="match status" value="2"/>
</dbReference>
<keyword evidence="2" id="KW-1185">Reference proteome</keyword>
<comment type="caution">
    <text evidence="1">The sequence shown here is derived from an EMBL/GenBank/DDBJ whole genome shotgun (WGS) entry which is preliminary data.</text>
</comment>
<dbReference type="AlphaFoldDB" id="A0A846HCJ8"/>
<proteinExistence type="predicted"/>
<organism evidence="1 2">
    <name type="scientific">Hassallia byssoidea VB512170</name>
    <dbReference type="NCBI Taxonomy" id="1304833"/>
    <lineage>
        <taxon>Bacteria</taxon>
        <taxon>Bacillati</taxon>
        <taxon>Cyanobacteriota</taxon>
        <taxon>Cyanophyceae</taxon>
        <taxon>Nostocales</taxon>
        <taxon>Tolypothrichaceae</taxon>
        <taxon>Hassallia</taxon>
    </lineage>
</organism>
<dbReference type="InterPro" id="IPR009282">
    <property type="entry name" value="DUF937"/>
</dbReference>
<dbReference type="RefSeq" id="WP_039747498.1">
    <property type="nucleotide sequence ID" value="NZ_JTCM02000040.1"/>
</dbReference>
<reference evidence="1 2" key="1">
    <citation type="journal article" date="2015" name="Genome Announc.">
        <title>Draft Genome Sequence of Cyanobacterium Hassallia byssoidea Strain VB512170, Isolated from Monuments in India.</title>
        <authorList>
            <person name="Singh D."/>
            <person name="Chandrababunaidu M.M."/>
            <person name="Panda A."/>
            <person name="Sen D."/>
            <person name="Bhattacharyya S."/>
            <person name="Adhikary S.P."/>
            <person name="Tripathy S."/>
        </authorList>
    </citation>
    <scope>NUCLEOTIDE SEQUENCE [LARGE SCALE GENOMIC DNA]</scope>
    <source>
        <strain evidence="1 2">VB512170</strain>
    </source>
</reference>
<evidence type="ECO:0000313" key="1">
    <source>
        <dbReference type="EMBL" id="NEU74394.1"/>
    </source>
</evidence>
<dbReference type="EMBL" id="JTCM02000040">
    <property type="protein sequence ID" value="NEU74394.1"/>
    <property type="molecule type" value="Genomic_DNA"/>
</dbReference>
<evidence type="ECO:0000313" key="2">
    <source>
        <dbReference type="Proteomes" id="UP000031549"/>
    </source>
</evidence>
<name>A0A846HCJ8_9CYAN</name>